<feature type="transmembrane region" description="Helical" evidence="1">
    <location>
        <begin position="175"/>
        <end position="193"/>
    </location>
</feature>
<proteinExistence type="predicted"/>
<protein>
    <submittedName>
        <fullName evidence="2">ABC transporter permease</fullName>
    </submittedName>
</protein>
<sequence length="252" mass="28334">MKKILWADQIKLKRSSLFIVVLLVPLLILAYELVNLTYRVEYVEKQAEMFHAGSMWMYLLYDNSLLFGLGFPLAATLAASIIANIEHQANGWKQTLSLPISRVRIYLSKFVWLVVSLFLSLSIFLVGMVLLGKMLVFEGSLPWGLLLGDCYGMLITVLPILAFQLWLSMIFKNQAFSILIGSVSAMMGLFLAASQTTRWFPLAYPSQSSTVILQYEGIAYNPDFSAYLIISLLVGTILLFIGSIHFAKRDVL</sequence>
<dbReference type="Pfam" id="PF12730">
    <property type="entry name" value="ABC2_membrane_4"/>
    <property type="match status" value="1"/>
</dbReference>
<dbReference type="RefSeq" id="WP_214751455.1">
    <property type="nucleotide sequence ID" value="NZ_JAUUTW010000017.1"/>
</dbReference>
<feature type="transmembrane region" description="Helical" evidence="1">
    <location>
        <begin position="12"/>
        <end position="31"/>
    </location>
</feature>
<feature type="transmembrane region" description="Helical" evidence="1">
    <location>
        <begin position="143"/>
        <end position="163"/>
    </location>
</feature>
<dbReference type="PANTHER" id="PTHR37305:SF1">
    <property type="entry name" value="MEMBRANE PROTEIN"/>
    <property type="match status" value="1"/>
</dbReference>
<dbReference type="AlphaFoldDB" id="A0AA90P3N1"/>
<reference evidence="2" key="1">
    <citation type="submission" date="2023-07" db="EMBL/GenBank/DDBJ databases">
        <title>Murine gut Bacillus species.</title>
        <authorList>
            <person name="Gutman E."/>
            <person name="Hashuel R."/>
            <person name="Litvak Y."/>
        </authorList>
    </citation>
    <scope>NUCLEOTIDE SEQUENCE</scope>
    <source>
        <strain evidence="2">RU293</strain>
    </source>
</reference>
<evidence type="ECO:0000256" key="1">
    <source>
        <dbReference type="SAM" id="Phobius"/>
    </source>
</evidence>
<keyword evidence="1" id="KW-0812">Transmembrane</keyword>
<dbReference type="PANTHER" id="PTHR37305">
    <property type="entry name" value="INTEGRAL MEMBRANE PROTEIN-RELATED"/>
    <property type="match status" value="1"/>
</dbReference>
<gene>
    <name evidence="2" type="ORF">Q8G36_16895</name>
</gene>
<feature type="transmembrane region" description="Helical" evidence="1">
    <location>
        <begin position="106"/>
        <end position="131"/>
    </location>
</feature>
<dbReference type="Proteomes" id="UP001178275">
    <property type="component" value="Unassembled WGS sequence"/>
</dbReference>
<feature type="transmembrane region" description="Helical" evidence="1">
    <location>
        <begin position="224"/>
        <end position="247"/>
    </location>
</feature>
<dbReference type="CDD" id="cd21809">
    <property type="entry name" value="ABC-2_lan_permease-like"/>
    <property type="match status" value="1"/>
</dbReference>
<dbReference type="EMBL" id="JAUUTW010000017">
    <property type="protein sequence ID" value="MDP1452692.1"/>
    <property type="molecule type" value="Genomic_DNA"/>
</dbReference>
<accession>A0AA90P3N1</accession>
<name>A0AA90P3N1_9BACI</name>
<evidence type="ECO:0000313" key="2">
    <source>
        <dbReference type="EMBL" id="MDP1452692.1"/>
    </source>
</evidence>
<keyword evidence="1" id="KW-1133">Transmembrane helix</keyword>
<keyword evidence="1" id="KW-0472">Membrane</keyword>
<comment type="caution">
    <text evidence="2">The sequence shown here is derived from an EMBL/GenBank/DDBJ whole genome shotgun (WGS) entry which is preliminary data.</text>
</comment>
<feature type="transmembrane region" description="Helical" evidence="1">
    <location>
        <begin position="65"/>
        <end position="85"/>
    </location>
</feature>
<evidence type="ECO:0000313" key="3">
    <source>
        <dbReference type="Proteomes" id="UP001178275"/>
    </source>
</evidence>
<organism evidence="2 3">
    <name type="scientific">Peribacillus frigoritolerans</name>
    <dbReference type="NCBI Taxonomy" id="450367"/>
    <lineage>
        <taxon>Bacteria</taxon>
        <taxon>Bacillati</taxon>
        <taxon>Bacillota</taxon>
        <taxon>Bacilli</taxon>
        <taxon>Bacillales</taxon>
        <taxon>Bacillaceae</taxon>
        <taxon>Peribacillus</taxon>
    </lineage>
</organism>